<dbReference type="PANTHER" id="PTHR47926:SF423">
    <property type="entry name" value="REPEAT-CONTAINING PROTEIN, PUTATIVE-RELATED"/>
    <property type="match status" value="1"/>
</dbReference>
<dbReference type="FunCoup" id="A0A1Q3C6Z7">
    <property type="interactions" value="469"/>
</dbReference>
<dbReference type="NCBIfam" id="TIGR00756">
    <property type="entry name" value="PPR"/>
    <property type="match status" value="3"/>
</dbReference>
<dbReference type="InterPro" id="IPR011990">
    <property type="entry name" value="TPR-like_helical_dom_sf"/>
</dbReference>
<reference evidence="4" key="1">
    <citation type="submission" date="2016-04" db="EMBL/GenBank/DDBJ databases">
        <title>Cephalotus genome sequencing.</title>
        <authorList>
            <person name="Fukushima K."/>
            <person name="Hasebe M."/>
            <person name="Fang X."/>
        </authorList>
    </citation>
    <scope>NUCLEOTIDE SEQUENCE [LARGE SCALE GENOMIC DNA]</scope>
    <source>
        <strain evidence="4">cv. St1</strain>
    </source>
</reference>
<dbReference type="InterPro" id="IPR046960">
    <property type="entry name" value="PPR_At4g14850-like_plant"/>
</dbReference>
<feature type="repeat" description="PPR" evidence="2">
    <location>
        <begin position="279"/>
        <end position="313"/>
    </location>
</feature>
<dbReference type="OrthoDB" id="1913111at2759"/>
<dbReference type="GO" id="GO:0003723">
    <property type="term" value="F:RNA binding"/>
    <property type="evidence" value="ECO:0007669"/>
    <property type="project" value="InterPro"/>
</dbReference>
<dbReference type="GO" id="GO:0009451">
    <property type="term" value="P:RNA modification"/>
    <property type="evidence" value="ECO:0007669"/>
    <property type="project" value="InterPro"/>
</dbReference>
<dbReference type="Pfam" id="PF13041">
    <property type="entry name" value="PPR_2"/>
    <property type="match status" value="3"/>
</dbReference>
<dbReference type="Proteomes" id="UP000187406">
    <property type="component" value="Unassembled WGS sequence"/>
</dbReference>
<evidence type="ECO:0000256" key="1">
    <source>
        <dbReference type="ARBA" id="ARBA00022737"/>
    </source>
</evidence>
<dbReference type="FunFam" id="1.25.40.10:FF:000073">
    <property type="entry name" value="Pentatricopeptide repeat-containing protein chloroplastic"/>
    <property type="match status" value="1"/>
</dbReference>
<dbReference type="Pfam" id="PF01535">
    <property type="entry name" value="PPR"/>
    <property type="match status" value="3"/>
</dbReference>
<proteinExistence type="predicted"/>
<dbReference type="Pfam" id="PF13812">
    <property type="entry name" value="PPR_3"/>
    <property type="match status" value="1"/>
</dbReference>
<sequence length="737" mass="82404">MSFHGNFVSNNQRLLYLLESSSKFRSFNRTKCLHALAITLAPNLYQPIFFSNNIISLYASSNGLPMARKLFDKMPERNIVSYNTMISAYSKHGNVEEAWGLFSEMRGVEFYPTQFTLSGLLSCVTLDLCRGVQLQALSVKNGLSCVDAFVGTALMSLYGKHGCLDEVVLAFEDMPRKSLATWNSIICLFGQHGLAEDSVFSFRELVREGTSLSECSFVGALSGFENEQHLEFGKQIHGLVIKFGFDYVVSVTNSLINMYAKCVGLCFAEKIFQEVPVRDVVSWNTMIGASAKSENPKKALEHLVQMSLDGVLPNQITFSSVINSCTTLQITGFGECIHAKSIKSAFESDVSVGSALVDFYAKCDRLEDAHRSFNEIHEKNVVSWNALIWGYANKCSSTSVYLLLEMLRLGSQPNEFTLSSVLKSASVLELRQIHCSIIRMGYQNNEYAMSSLITSYAKNALISDALTFVKTSDWAFAVVPSNNIAAVYNRFGHYHETVKLLSQLEKPDIVSWNTVIAACSRSGDYKEVFELFKHMLAIQIYPDKYTFVSLLSVCSKLCNLAVGSSIHGLMTKTDINHCDTFVHNVLLDMYGKCGNIENSVKIFEGMTDRNLVTWTALISALGLNGYACEALERFRDMEFAGFKPDGVAFIAVLTACRHGGLLREGMELFEKLKKIYGIEPDRDHYHCIVDLLARYGHLKEAEDTISRMPVPPNALIWRSFLEGVRRHRTVQGRVVDQ</sequence>
<dbReference type="EMBL" id="BDDD01001437">
    <property type="protein sequence ID" value="GAV75990.1"/>
    <property type="molecule type" value="Genomic_DNA"/>
</dbReference>
<dbReference type="FunFam" id="1.25.40.10:FF:000285">
    <property type="entry name" value="Pentatricopeptide repeat-containing protein, chloroplastic"/>
    <property type="match status" value="1"/>
</dbReference>
<accession>A0A1Q3C6Z7</accession>
<dbReference type="InterPro" id="IPR002885">
    <property type="entry name" value="PPR_rpt"/>
</dbReference>
<protein>
    <submittedName>
        <fullName evidence="3">PPR domain-containing protein/PPR_2 domain-containing protein/PPR_3 domain-containing protein</fullName>
    </submittedName>
</protein>
<dbReference type="FunFam" id="1.25.40.10:FF:000242">
    <property type="entry name" value="Pentatricopeptide repeat-containing protein"/>
    <property type="match status" value="1"/>
</dbReference>
<keyword evidence="1" id="KW-0677">Repeat</keyword>
<dbReference type="FunFam" id="1.25.40.10:FF:001096">
    <property type="entry name" value="Pentatricopeptide repeat-containing protein"/>
    <property type="match status" value="1"/>
</dbReference>
<feature type="repeat" description="PPR" evidence="2">
    <location>
        <begin position="579"/>
        <end position="609"/>
    </location>
</feature>
<keyword evidence="4" id="KW-1185">Reference proteome</keyword>
<dbReference type="PANTHER" id="PTHR47926">
    <property type="entry name" value="PENTATRICOPEPTIDE REPEAT-CONTAINING PROTEIN"/>
    <property type="match status" value="1"/>
</dbReference>
<feature type="repeat" description="PPR" evidence="2">
    <location>
        <begin position="610"/>
        <end position="644"/>
    </location>
</feature>
<gene>
    <name evidence="3" type="ORF">CFOL_v3_19466</name>
</gene>
<dbReference type="InParanoid" id="A0A1Q3C6Z7"/>
<dbReference type="PROSITE" id="PS51375">
    <property type="entry name" value="PPR"/>
    <property type="match status" value="5"/>
</dbReference>
<feature type="repeat" description="PPR" evidence="2">
    <location>
        <begin position="78"/>
        <end position="112"/>
    </location>
</feature>
<evidence type="ECO:0000313" key="3">
    <source>
        <dbReference type="EMBL" id="GAV75990.1"/>
    </source>
</evidence>
<organism evidence="3 4">
    <name type="scientific">Cephalotus follicularis</name>
    <name type="common">Albany pitcher plant</name>
    <dbReference type="NCBI Taxonomy" id="3775"/>
    <lineage>
        <taxon>Eukaryota</taxon>
        <taxon>Viridiplantae</taxon>
        <taxon>Streptophyta</taxon>
        <taxon>Embryophyta</taxon>
        <taxon>Tracheophyta</taxon>
        <taxon>Spermatophyta</taxon>
        <taxon>Magnoliopsida</taxon>
        <taxon>eudicotyledons</taxon>
        <taxon>Gunneridae</taxon>
        <taxon>Pentapetalae</taxon>
        <taxon>rosids</taxon>
        <taxon>fabids</taxon>
        <taxon>Oxalidales</taxon>
        <taxon>Cephalotaceae</taxon>
        <taxon>Cephalotus</taxon>
    </lineage>
</organism>
<dbReference type="STRING" id="3775.A0A1Q3C6Z7"/>
<comment type="caution">
    <text evidence="3">The sequence shown here is derived from an EMBL/GenBank/DDBJ whole genome shotgun (WGS) entry which is preliminary data.</text>
</comment>
<evidence type="ECO:0000313" key="4">
    <source>
        <dbReference type="Proteomes" id="UP000187406"/>
    </source>
</evidence>
<evidence type="ECO:0000256" key="2">
    <source>
        <dbReference type="PROSITE-ProRule" id="PRU00708"/>
    </source>
</evidence>
<feature type="repeat" description="PPR" evidence="2">
    <location>
        <begin position="508"/>
        <end position="542"/>
    </location>
</feature>
<name>A0A1Q3C6Z7_CEPFO</name>
<dbReference type="AlphaFoldDB" id="A0A1Q3C6Z7"/>
<dbReference type="Gene3D" id="1.25.40.10">
    <property type="entry name" value="Tetratricopeptide repeat domain"/>
    <property type="match status" value="7"/>
</dbReference>